<reference evidence="1 2" key="1">
    <citation type="submission" date="2019-05" db="EMBL/GenBank/DDBJ databases">
        <title>Verrucobacter flavum gen. nov., sp. nov. a new member of the family Verrucomicrobiaceae.</title>
        <authorList>
            <person name="Szuroczki S."/>
            <person name="Abbaszade G."/>
            <person name="Szabo A."/>
            <person name="Felfoldi T."/>
            <person name="Schumann P."/>
            <person name="Boka K."/>
            <person name="Keki Z."/>
            <person name="Toumi M."/>
            <person name="Toth E."/>
        </authorList>
    </citation>
    <scope>NUCLEOTIDE SEQUENCE [LARGE SCALE GENOMIC DNA]</scope>
    <source>
        <strain evidence="1 2">MG-N-17</strain>
    </source>
</reference>
<dbReference type="Proteomes" id="UP000306196">
    <property type="component" value="Unassembled WGS sequence"/>
</dbReference>
<protein>
    <submittedName>
        <fullName evidence="1">Nucleotidyltransferase family protein</fullName>
    </submittedName>
</protein>
<keyword evidence="2" id="KW-1185">Reference proteome</keyword>
<evidence type="ECO:0000313" key="2">
    <source>
        <dbReference type="Proteomes" id="UP000306196"/>
    </source>
</evidence>
<sequence>MRLVDCLERADIKWCAIGGVAVNHWAEEPMVTQDVDFVVAAADVDKAVSLLSDAGFSADRFRWSVNFKGQSKVSIQLSTEEVYLSFPDRSVAADVHGILLRVASLEDTLTGKILAWRDFTHRQSKRIKDFADIARLVESHPVLWSLLPESLQSEIEKPE</sequence>
<accession>A0A5R8KD93</accession>
<dbReference type="InterPro" id="IPR014942">
    <property type="entry name" value="AbiEii"/>
</dbReference>
<dbReference type="InterPro" id="IPR043519">
    <property type="entry name" value="NT_sf"/>
</dbReference>
<dbReference type="AlphaFoldDB" id="A0A5R8KD93"/>
<dbReference type="Gene3D" id="3.30.460.40">
    <property type="match status" value="1"/>
</dbReference>
<dbReference type="Pfam" id="PF08843">
    <property type="entry name" value="AbiEii"/>
    <property type="match status" value="1"/>
</dbReference>
<keyword evidence="1" id="KW-0808">Transferase</keyword>
<dbReference type="EMBL" id="VAUV01000009">
    <property type="protein sequence ID" value="TLD70282.1"/>
    <property type="molecule type" value="Genomic_DNA"/>
</dbReference>
<gene>
    <name evidence="1" type="ORF">FEM03_13940</name>
</gene>
<evidence type="ECO:0000313" key="1">
    <source>
        <dbReference type="EMBL" id="TLD70282.1"/>
    </source>
</evidence>
<proteinExistence type="predicted"/>
<dbReference type="GO" id="GO:0016740">
    <property type="term" value="F:transferase activity"/>
    <property type="evidence" value="ECO:0007669"/>
    <property type="project" value="UniProtKB-KW"/>
</dbReference>
<name>A0A5R8KD93_9BACT</name>
<organism evidence="1 2">
    <name type="scientific">Phragmitibacter flavus</name>
    <dbReference type="NCBI Taxonomy" id="2576071"/>
    <lineage>
        <taxon>Bacteria</taxon>
        <taxon>Pseudomonadati</taxon>
        <taxon>Verrucomicrobiota</taxon>
        <taxon>Verrucomicrobiia</taxon>
        <taxon>Verrucomicrobiales</taxon>
        <taxon>Verrucomicrobiaceae</taxon>
        <taxon>Phragmitibacter</taxon>
    </lineage>
</organism>
<dbReference type="OrthoDB" id="161319at2"/>
<dbReference type="SUPFAM" id="SSF81301">
    <property type="entry name" value="Nucleotidyltransferase"/>
    <property type="match status" value="1"/>
</dbReference>
<comment type="caution">
    <text evidence="1">The sequence shown here is derived from an EMBL/GenBank/DDBJ whole genome shotgun (WGS) entry which is preliminary data.</text>
</comment>